<dbReference type="SUPFAM" id="SSF48452">
    <property type="entry name" value="TPR-like"/>
    <property type="match status" value="1"/>
</dbReference>
<feature type="repeat" description="TPR" evidence="3">
    <location>
        <begin position="69"/>
        <end position="102"/>
    </location>
</feature>
<proteinExistence type="predicted"/>
<dbReference type="InterPro" id="IPR051012">
    <property type="entry name" value="CellSynth/LPSAsmb/PSIAsmb"/>
</dbReference>
<gene>
    <name evidence="5" type="ORF">ENK44_11230</name>
</gene>
<keyword evidence="4" id="KW-0812">Transmembrane</keyword>
<evidence type="ECO:0000256" key="1">
    <source>
        <dbReference type="ARBA" id="ARBA00022737"/>
    </source>
</evidence>
<keyword evidence="4" id="KW-0472">Membrane</keyword>
<evidence type="ECO:0000256" key="3">
    <source>
        <dbReference type="PROSITE-ProRule" id="PRU00339"/>
    </source>
</evidence>
<dbReference type="PANTHER" id="PTHR45586">
    <property type="entry name" value="TPR REPEAT-CONTAINING PROTEIN PA4667"/>
    <property type="match status" value="1"/>
</dbReference>
<keyword evidence="4" id="KW-1133">Transmembrane helix</keyword>
<evidence type="ECO:0000256" key="4">
    <source>
        <dbReference type="SAM" id="Phobius"/>
    </source>
</evidence>
<dbReference type="EMBL" id="DRQG01000106">
    <property type="protein sequence ID" value="HGY56269.1"/>
    <property type="molecule type" value="Genomic_DNA"/>
</dbReference>
<dbReference type="Pfam" id="PF13432">
    <property type="entry name" value="TPR_16"/>
    <property type="match status" value="1"/>
</dbReference>
<organism evidence="5">
    <name type="scientific">Caldithrix abyssi</name>
    <dbReference type="NCBI Taxonomy" id="187145"/>
    <lineage>
        <taxon>Bacteria</taxon>
        <taxon>Pseudomonadati</taxon>
        <taxon>Calditrichota</taxon>
        <taxon>Calditrichia</taxon>
        <taxon>Calditrichales</taxon>
        <taxon>Calditrichaceae</taxon>
        <taxon>Caldithrix</taxon>
    </lineage>
</organism>
<dbReference type="InterPro" id="IPR011990">
    <property type="entry name" value="TPR-like_helical_dom_sf"/>
</dbReference>
<accession>A0A7V4WVE6</accession>
<feature type="transmembrane region" description="Helical" evidence="4">
    <location>
        <begin position="6"/>
        <end position="26"/>
    </location>
</feature>
<dbReference type="AlphaFoldDB" id="A0A7V4WVE6"/>
<dbReference type="Pfam" id="PF13181">
    <property type="entry name" value="TPR_8"/>
    <property type="match status" value="1"/>
</dbReference>
<protein>
    <submittedName>
        <fullName evidence="5">Tetratricopeptide repeat protein</fullName>
    </submittedName>
</protein>
<dbReference type="SMART" id="SM00028">
    <property type="entry name" value="TPR"/>
    <property type="match status" value="3"/>
</dbReference>
<dbReference type="Proteomes" id="UP000885779">
    <property type="component" value="Unassembled WGS sequence"/>
</dbReference>
<dbReference type="InterPro" id="IPR019734">
    <property type="entry name" value="TPR_rpt"/>
</dbReference>
<dbReference type="PANTHER" id="PTHR45586:SF1">
    <property type="entry name" value="LIPOPOLYSACCHARIDE ASSEMBLY PROTEIN B"/>
    <property type="match status" value="1"/>
</dbReference>
<dbReference type="PROSITE" id="PS50005">
    <property type="entry name" value="TPR"/>
    <property type="match status" value="1"/>
</dbReference>
<keyword evidence="2 3" id="KW-0802">TPR repeat</keyword>
<keyword evidence="1" id="KW-0677">Repeat</keyword>
<reference evidence="5" key="1">
    <citation type="journal article" date="2020" name="mSystems">
        <title>Genome- and Community-Level Interaction Insights into Carbon Utilization and Element Cycling Functions of Hydrothermarchaeota in Hydrothermal Sediment.</title>
        <authorList>
            <person name="Zhou Z."/>
            <person name="Liu Y."/>
            <person name="Xu W."/>
            <person name="Pan J."/>
            <person name="Luo Z.H."/>
            <person name="Li M."/>
        </authorList>
    </citation>
    <scope>NUCLEOTIDE SEQUENCE [LARGE SCALE GENOMIC DNA]</scope>
    <source>
        <strain evidence="5">HyVt-577</strain>
    </source>
</reference>
<evidence type="ECO:0000256" key="2">
    <source>
        <dbReference type="ARBA" id="ARBA00022803"/>
    </source>
</evidence>
<sequence length="190" mass="21600">MELNRSKIILLVAGVAFTLYVGNIYFKSLKPPDHIHSRDDVPQGNAQQGPSPQEIKALEARLANEPDNLQLVFELGHIYLNTGQYLKAEEIFLKGTESWPDNAEMLVDLGVAQRGLGKINEALSTLSQATQKFPEYGDSWLQLAVLYRFNLKNNKKALDYFEKYLSLEDEGETASKVRQEIKRIKNEMQQ</sequence>
<evidence type="ECO:0000313" key="5">
    <source>
        <dbReference type="EMBL" id="HGY56269.1"/>
    </source>
</evidence>
<dbReference type="Gene3D" id="1.25.40.10">
    <property type="entry name" value="Tetratricopeptide repeat domain"/>
    <property type="match status" value="1"/>
</dbReference>
<name>A0A7V4WVE6_CALAY</name>
<comment type="caution">
    <text evidence="5">The sequence shown here is derived from an EMBL/GenBank/DDBJ whole genome shotgun (WGS) entry which is preliminary data.</text>
</comment>